<organism evidence="7 8">
    <name type="scientific">Cyberlindnera jadinii (strain ATCC 18201 / CBS 1600 / BCRC 20928 / JCM 3617 / NBRC 0987 / NRRL Y-1542)</name>
    <name type="common">Torula yeast</name>
    <name type="synonym">Candida utilis</name>
    <dbReference type="NCBI Taxonomy" id="983966"/>
    <lineage>
        <taxon>Eukaryota</taxon>
        <taxon>Fungi</taxon>
        <taxon>Dikarya</taxon>
        <taxon>Ascomycota</taxon>
        <taxon>Saccharomycotina</taxon>
        <taxon>Saccharomycetes</taxon>
        <taxon>Phaffomycetales</taxon>
        <taxon>Phaffomycetaceae</taxon>
        <taxon>Cyberlindnera</taxon>
    </lineage>
</organism>
<feature type="compositionally biased region" description="Basic and acidic residues" evidence="6">
    <location>
        <begin position="144"/>
        <end position="158"/>
    </location>
</feature>
<evidence type="ECO:0000256" key="5">
    <source>
        <dbReference type="ARBA" id="ARBA00023136"/>
    </source>
</evidence>
<dbReference type="AlphaFoldDB" id="A0A0H5CIH9"/>
<feature type="region of interest" description="Disordered" evidence="6">
    <location>
        <begin position="125"/>
        <end position="184"/>
    </location>
</feature>
<accession>A0A0H5CIH9</accession>
<evidence type="ECO:0000256" key="6">
    <source>
        <dbReference type="SAM" id="MobiDB-lite"/>
    </source>
</evidence>
<evidence type="ECO:0000313" key="7">
    <source>
        <dbReference type="EMBL" id="CEP24359.1"/>
    </source>
</evidence>
<keyword evidence="4" id="KW-1133">Transmembrane helix</keyword>
<reference evidence="8" key="1">
    <citation type="journal article" date="2015" name="J. Biotechnol.">
        <title>The structure of the Cyberlindnera jadinii genome and its relation to Candida utilis analyzed by the occurrence of single nucleotide polymorphisms.</title>
        <authorList>
            <person name="Rupp O."/>
            <person name="Brinkrolf K."/>
            <person name="Buerth C."/>
            <person name="Kunigo M."/>
            <person name="Schneider J."/>
            <person name="Jaenicke S."/>
            <person name="Goesmann A."/>
            <person name="Puehler A."/>
            <person name="Jaeger K.-E."/>
            <person name="Ernst J.F."/>
        </authorList>
    </citation>
    <scope>NUCLEOTIDE SEQUENCE [LARGE SCALE GENOMIC DNA]</scope>
    <source>
        <strain evidence="8">ATCC 18201 / CBS 1600 / BCRC 20928 / JCM 3617 / NBRC 0987 / NRRL Y-1542</strain>
    </source>
</reference>
<comment type="similarity">
    <text evidence="2">Belongs to the membrane magnesium transporter (TC 1.A.67) family.</text>
</comment>
<keyword evidence="3" id="KW-0812">Transmembrane</keyword>
<evidence type="ECO:0000256" key="3">
    <source>
        <dbReference type="ARBA" id="ARBA00022692"/>
    </source>
</evidence>
<evidence type="ECO:0000313" key="8">
    <source>
        <dbReference type="Proteomes" id="UP000038830"/>
    </source>
</evidence>
<gene>
    <name evidence="7" type="ORF">BN1211_5162</name>
</gene>
<evidence type="ECO:0000256" key="2">
    <source>
        <dbReference type="ARBA" id="ARBA00006109"/>
    </source>
</evidence>
<name>A0A0H5CIH9_CYBJN</name>
<dbReference type="GO" id="GO:0072546">
    <property type="term" value="C:EMC complex"/>
    <property type="evidence" value="ECO:0007669"/>
    <property type="project" value="TreeGrafter"/>
</dbReference>
<evidence type="ECO:0000256" key="4">
    <source>
        <dbReference type="ARBA" id="ARBA00022989"/>
    </source>
</evidence>
<sequence>MVNYISVFATVLLLHAGYSSYEYTNFVKTHRSSIPFPNDIALEVGLSMLLYLVSVLLLPRGNKELSLVDDGRVVSRGLLRPILMRDAVVEDEIKGANVMFKPVETRVGFIDILRLRREFAAWEEEQEGARESAGESGSAGESDNTEKSGSAEKSDNTEKSSITGEPQEKSDTKTKANGPHKKKT</sequence>
<evidence type="ECO:0000256" key="1">
    <source>
        <dbReference type="ARBA" id="ARBA00004127"/>
    </source>
</evidence>
<keyword evidence="5" id="KW-0472">Membrane</keyword>
<dbReference type="GO" id="GO:0034975">
    <property type="term" value="P:protein folding in endoplasmic reticulum"/>
    <property type="evidence" value="ECO:0007669"/>
    <property type="project" value="TreeGrafter"/>
</dbReference>
<dbReference type="PANTHER" id="PTHR28144:SF1">
    <property type="entry name" value="ER MEMBRANE PROTEIN COMPLEX SUBUNIT 5"/>
    <property type="match status" value="1"/>
</dbReference>
<comment type="subcellular location">
    <subcellularLocation>
        <location evidence="1">Endomembrane system</location>
        <topology evidence="1">Multi-pass membrane protein</topology>
    </subcellularLocation>
</comment>
<proteinExistence type="inferred from homology"/>
<dbReference type="EMBL" id="CDQK01000006">
    <property type="protein sequence ID" value="CEP24359.1"/>
    <property type="molecule type" value="Genomic_DNA"/>
</dbReference>
<dbReference type="InterPro" id="IPR018937">
    <property type="entry name" value="MMgT"/>
</dbReference>
<dbReference type="PANTHER" id="PTHR28144">
    <property type="entry name" value="ER MEMBRANE PROTEIN COMPLEX SUBUNIT 5"/>
    <property type="match status" value="1"/>
</dbReference>
<protein>
    <submittedName>
        <fullName evidence="7">Uncharacterized protein</fullName>
    </submittedName>
</protein>
<dbReference type="Pfam" id="PF10270">
    <property type="entry name" value="MMgT"/>
    <property type="match status" value="1"/>
</dbReference>
<dbReference type="Proteomes" id="UP000038830">
    <property type="component" value="Unassembled WGS sequence"/>
</dbReference>
<dbReference type="InterPro" id="IPR053279">
    <property type="entry name" value="EMC_subunit"/>
</dbReference>